<evidence type="ECO:0000256" key="13">
    <source>
        <dbReference type="ARBA" id="ARBA00023324"/>
    </source>
</evidence>
<dbReference type="RefSeq" id="XP_021718278.1">
    <property type="nucleotide sequence ID" value="XM_021862586.1"/>
</dbReference>
<dbReference type="GO" id="GO:0042744">
    <property type="term" value="P:hydrogen peroxide catabolic process"/>
    <property type="evidence" value="ECO:0007669"/>
    <property type="project" value="UniProtKB-KW"/>
</dbReference>
<keyword evidence="10 19" id="KW-0560">Oxidoreductase</keyword>
<comment type="subcellular location">
    <subcellularLocation>
        <location evidence="19">Secreted</location>
    </subcellularLocation>
</comment>
<evidence type="ECO:0000256" key="20">
    <source>
        <dbReference type="SAM" id="MobiDB-lite"/>
    </source>
</evidence>
<dbReference type="CDD" id="cd00693">
    <property type="entry name" value="secretory_peroxidase"/>
    <property type="match status" value="1"/>
</dbReference>
<name>A0A803L7G9_CHEQI</name>
<feature type="disulfide bond" evidence="18">
    <location>
        <begin position="148"/>
        <end position="153"/>
    </location>
</feature>
<dbReference type="Gene3D" id="1.10.420.10">
    <property type="entry name" value="Peroxidase, domain 2"/>
    <property type="match status" value="1"/>
</dbReference>
<keyword evidence="6 19" id="KW-0349">Heme</keyword>
<dbReference type="PRINTS" id="PR00458">
    <property type="entry name" value="PEROXIDASE"/>
</dbReference>
<feature type="disulfide bond" evidence="18">
    <location>
        <begin position="197"/>
        <end position="395"/>
    </location>
</feature>
<dbReference type="FunFam" id="1.10.420.10:FF:000007">
    <property type="entry name" value="Peroxidase"/>
    <property type="match status" value="1"/>
</dbReference>
<feature type="chain" id="PRO_5031607995" description="Peroxidase" evidence="19">
    <location>
        <begin position="29"/>
        <end position="399"/>
    </location>
</feature>
<evidence type="ECO:0000256" key="12">
    <source>
        <dbReference type="ARBA" id="ARBA00023157"/>
    </source>
</evidence>
<evidence type="ECO:0000313" key="22">
    <source>
        <dbReference type="EnsemblPlants" id="AUR62007808-RA:cds"/>
    </source>
</evidence>
<keyword evidence="7 16" id="KW-0479">Metal-binding</keyword>
<feature type="binding site" evidence="16">
    <location>
        <position position="152"/>
    </location>
    <ligand>
        <name>Ca(2+)</name>
        <dbReference type="ChEBI" id="CHEBI:29108"/>
        <label>1</label>
    </ligand>
</feature>
<protein>
    <recommendedName>
        <fullName evidence="3 19">Peroxidase</fullName>
        <ecNumber evidence="3 19">1.11.1.7</ecNumber>
    </recommendedName>
</protein>
<feature type="disulfide bond" evidence="18">
    <location>
        <begin position="274"/>
        <end position="304"/>
    </location>
</feature>
<feature type="binding site" evidence="16">
    <location>
        <position position="327"/>
    </location>
    <ligand>
        <name>Ca(2+)</name>
        <dbReference type="ChEBI" id="CHEBI:29108"/>
        <label>2</label>
    </ligand>
</feature>
<dbReference type="Pfam" id="PF00141">
    <property type="entry name" value="peroxidase"/>
    <property type="match status" value="1"/>
</dbReference>
<feature type="binding site" evidence="15">
    <location>
        <position position="237"/>
    </location>
    <ligand>
        <name>substrate</name>
    </ligand>
</feature>
<dbReference type="Proteomes" id="UP000596660">
    <property type="component" value="Unplaced"/>
</dbReference>
<sequence>MKFPVNSILVRVLALTMLILALSHVGQSKGSGWKQGGSKSSHGHKSYGSSHGQKNHGSKGRHMGRGNNKPPTNSPTPITSSPPPSPPNVPPSSPTPTRPSALQVGFYKGLCPNKLVDIEAALTTKVQEHFRKDPTILPAILRMQFHDCFVHGCDASILINGLSTEKTAGPNLSVRGYELIDAMKAIAEAQCPGVVSCADIIAIATKELIKLGGGPNYSVQTGRRDGQVSTAQDVNLPSPFLTVSETISAFSAKRFTTEEMVILLGCHTVGVSSCAFFQDRLYQGTSEFDPNMDPTLRQQLMPTCPKGTTANNSTFLDQNPQSSNIVDNSFFVQIQKQRGILPIDQALARDPKTIPFVQQFAQSASLFNTKLANAMVKLQALDVLTGNQGEIRKTCSRFN</sequence>
<dbReference type="PANTHER" id="PTHR31517">
    <property type="match status" value="1"/>
</dbReference>
<keyword evidence="23" id="KW-1185">Reference proteome</keyword>
<dbReference type="GeneID" id="110686014"/>
<feature type="domain" description="Plant heme peroxidase family profile" evidence="21">
    <location>
        <begin position="101"/>
        <end position="399"/>
    </location>
</feature>
<gene>
    <name evidence="22" type="primary">LOC110686014</name>
</gene>
<dbReference type="PROSITE" id="PS50873">
    <property type="entry name" value="PEROXIDASE_4"/>
    <property type="match status" value="1"/>
</dbReference>
<dbReference type="SUPFAM" id="SSF48113">
    <property type="entry name" value="Heme-dependent peroxidases"/>
    <property type="match status" value="1"/>
</dbReference>
<dbReference type="EC" id="1.11.1.7" evidence="3 19"/>
<reference evidence="22" key="1">
    <citation type="journal article" date="2017" name="Nature">
        <title>The genome of Chenopodium quinoa.</title>
        <authorList>
            <person name="Jarvis D.E."/>
            <person name="Ho Y.S."/>
            <person name="Lightfoot D.J."/>
            <person name="Schmoeckel S.M."/>
            <person name="Li B."/>
            <person name="Borm T.J.A."/>
            <person name="Ohyanagi H."/>
            <person name="Mineta K."/>
            <person name="Michell C.T."/>
            <person name="Saber N."/>
            <person name="Kharbatia N.M."/>
            <person name="Rupper R.R."/>
            <person name="Sharp A.R."/>
            <person name="Dally N."/>
            <person name="Boughton B.A."/>
            <person name="Woo Y.H."/>
            <person name="Gao G."/>
            <person name="Schijlen E.G.W.M."/>
            <person name="Guo X."/>
            <person name="Momin A.A."/>
            <person name="Negrao S."/>
            <person name="Al-Babili S."/>
            <person name="Gehring C."/>
            <person name="Roessner U."/>
            <person name="Jung C."/>
            <person name="Murphy K."/>
            <person name="Arold S.T."/>
            <person name="Gojobori T."/>
            <person name="van der Linden C.G."/>
            <person name="van Loo E.N."/>
            <person name="Jellen E.N."/>
            <person name="Maughan P.J."/>
            <person name="Tester M."/>
        </authorList>
    </citation>
    <scope>NUCLEOTIDE SEQUENCE [LARGE SCALE GENOMIC DNA]</scope>
    <source>
        <strain evidence="22">cv. PI 614886</strain>
    </source>
</reference>
<dbReference type="PRINTS" id="PR00461">
    <property type="entry name" value="PLPEROXIDASE"/>
</dbReference>
<evidence type="ECO:0000256" key="16">
    <source>
        <dbReference type="PIRSR" id="PIRSR600823-3"/>
    </source>
</evidence>
<evidence type="ECO:0000256" key="2">
    <source>
        <dbReference type="ARBA" id="ARBA00002322"/>
    </source>
</evidence>
<evidence type="ECO:0000256" key="4">
    <source>
        <dbReference type="ARBA" id="ARBA00022525"/>
    </source>
</evidence>
<keyword evidence="12 18" id="KW-1015">Disulfide bond</keyword>
<dbReference type="EnsemblPlants" id="AUR62007808-RA">
    <property type="protein sequence ID" value="AUR62007808-RA:cds"/>
    <property type="gene ID" value="AUR62007808"/>
</dbReference>
<dbReference type="SMR" id="A0A803L7G9"/>
<dbReference type="Gene3D" id="1.10.520.10">
    <property type="match status" value="1"/>
</dbReference>
<comment type="cofactor">
    <cofactor evidence="16 19">
        <name>heme b</name>
        <dbReference type="ChEBI" id="CHEBI:60344"/>
    </cofactor>
    <text evidence="16 19">Binds 1 heme b (iron(II)-protoporphyrin IX) group per subunit.</text>
</comment>
<evidence type="ECO:0000313" key="23">
    <source>
        <dbReference type="Proteomes" id="UP000596660"/>
    </source>
</evidence>
<dbReference type="GO" id="GO:0046872">
    <property type="term" value="F:metal ion binding"/>
    <property type="evidence" value="ECO:0007669"/>
    <property type="project" value="UniProtKB-UniRule"/>
</dbReference>
<feature type="active site" description="Proton acceptor" evidence="14">
    <location>
        <position position="146"/>
    </location>
</feature>
<evidence type="ECO:0000259" key="21">
    <source>
        <dbReference type="PROSITE" id="PS50873"/>
    </source>
</evidence>
<feature type="binding site" description="axial binding residue" evidence="16">
    <location>
        <position position="267"/>
    </location>
    <ligand>
        <name>heme b</name>
        <dbReference type="ChEBI" id="CHEBI:60344"/>
    </ligand>
    <ligandPart>
        <name>Fe</name>
        <dbReference type="ChEBI" id="CHEBI:18248"/>
    </ligandPart>
</feature>
<dbReference type="GO" id="GO:0020037">
    <property type="term" value="F:heme binding"/>
    <property type="evidence" value="ECO:0007669"/>
    <property type="project" value="UniProtKB-UniRule"/>
</dbReference>
<evidence type="ECO:0000256" key="3">
    <source>
        <dbReference type="ARBA" id="ARBA00012313"/>
    </source>
</evidence>
<feature type="binding site" evidence="16">
    <location>
        <position position="268"/>
    </location>
    <ligand>
        <name>Ca(2+)</name>
        <dbReference type="ChEBI" id="CHEBI:29108"/>
        <label>2</label>
    </ligand>
</feature>
<evidence type="ECO:0000256" key="15">
    <source>
        <dbReference type="PIRSR" id="PIRSR600823-2"/>
    </source>
</evidence>
<evidence type="ECO:0000256" key="17">
    <source>
        <dbReference type="PIRSR" id="PIRSR600823-4"/>
    </source>
</evidence>
<feature type="region of interest" description="Disordered" evidence="20">
    <location>
        <begin position="26"/>
        <end position="99"/>
    </location>
</feature>
<evidence type="ECO:0000256" key="14">
    <source>
        <dbReference type="PIRSR" id="PIRSR600823-1"/>
    </source>
</evidence>
<evidence type="ECO:0000256" key="7">
    <source>
        <dbReference type="ARBA" id="ARBA00022723"/>
    </source>
</evidence>
<evidence type="ECO:0000256" key="9">
    <source>
        <dbReference type="ARBA" id="ARBA00022837"/>
    </source>
</evidence>
<keyword evidence="4 19" id="KW-0964">Secreted</keyword>
<accession>A0A803L7G9</accession>
<organism evidence="22 23">
    <name type="scientific">Chenopodium quinoa</name>
    <name type="common">Quinoa</name>
    <dbReference type="NCBI Taxonomy" id="63459"/>
    <lineage>
        <taxon>Eukaryota</taxon>
        <taxon>Viridiplantae</taxon>
        <taxon>Streptophyta</taxon>
        <taxon>Embryophyta</taxon>
        <taxon>Tracheophyta</taxon>
        <taxon>Spermatophyta</taxon>
        <taxon>Magnoliopsida</taxon>
        <taxon>eudicotyledons</taxon>
        <taxon>Gunneridae</taxon>
        <taxon>Pentapetalae</taxon>
        <taxon>Caryophyllales</taxon>
        <taxon>Chenopodiaceae</taxon>
        <taxon>Chenopodioideae</taxon>
        <taxon>Atripliceae</taxon>
        <taxon>Chenopodium</taxon>
    </lineage>
</organism>
<proteinExistence type="inferred from homology"/>
<evidence type="ECO:0000256" key="11">
    <source>
        <dbReference type="ARBA" id="ARBA00023004"/>
    </source>
</evidence>
<feature type="compositionally biased region" description="Basic residues" evidence="20">
    <location>
        <begin position="53"/>
        <end position="64"/>
    </location>
</feature>
<feature type="binding site" evidence="16">
    <location>
        <position position="150"/>
    </location>
    <ligand>
        <name>Ca(2+)</name>
        <dbReference type="ChEBI" id="CHEBI:29108"/>
        <label>1</label>
    </ligand>
</feature>
<comment type="similarity">
    <text evidence="19">Belongs to the peroxidase family. Classical plant (class III) peroxidase subfamily.</text>
</comment>
<evidence type="ECO:0000256" key="1">
    <source>
        <dbReference type="ARBA" id="ARBA00000189"/>
    </source>
</evidence>
<feature type="binding site" evidence="16">
    <location>
        <position position="147"/>
    </location>
    <ligand>
        <name>Ca(2+)</name>
        <dbReference type="ChEBI" id="CHEBI:29108"/>
        <label>1</label>
    </ligand>
</feature>
<feature type="compositionally biased region" description="Low complexity" evidence="20">
    <location>
        <begin position="26"/>
        <end position="52"/>
    </location>
</feature>
<dbReference type="InterPro" id="IPR000823">
    <property type="entry name" value="Peroxidase_pln"/>
</dbReference>
<evidence type="ECO:0000256" key="5">
    <source>
        <dbReference type="ARBA" id="ARBA00022559"/>
    </source>
</evidence>
<feature type="signal peptide" evidence="19">
    <location>
        <begin position="1"/>
        <end position="28"/>
    </location>
</feature>
<keyword evidence="8 19" id="KW-0732">Signal</keyword>
<keyword evidence="11 16" id="KW-0408">Iron</keyword>
<keyword evidence="13 19" id="KW-0376">Hydrogen peroxide</keyword>
<evidence type="ECO:0000256" key="18">
    <source>
        <dbReference type="PIRSR" id="PIRSR600823-5"/>
    </source>
</evidence>
<dbReference type="PANTHER" id="PTHR31517:SF59">
    <property type="entry name" value="PEROXIDASE"/>
    <property type="match status" value="1"/>
</dbReference>
<dbReference type="OrthoDB" id="2113341at2759"/>
<feature type="compositionally biased region" description="Pro residues" evidence="20">
    <location>
        <begin position="80"/>
        <end position="97"/>
    </location>
</feature>
<comment type="cofactor">
    <cofactor evidence="16 19">
        <name>Ca(2+)</name>
        <dbReference type="ChEBI" id="CHEBI:29108"/>
    </cofactor>
    <text evidence="16 19">Binds 2 calcium ions per subunit.</text>
</comment>
<dbReference type="GO" id="GO:0005576">
    <property type="term" value="C:extracellular region"/>
    <property type="evidence" value="ECO:0007669"/>
    <property type="project" value="UniProtKB-SubCell"/>
</dbReference>
<feature type="binding site" evidence="16">
    <location>
        <position position="165"/>
    </location>
    <ligand>
        <name>Ca(2+)</name>
        <dbReference type="ChEBI" id="CHEBI:29108"/>
        <label>1</label>
    </ligand>
</feature>
<evidence type="ECO:0000256" key="10">
    <source>
        <dbReference type="ARBA" id="ARBA00023002"/>
    </source>
</evidence>
<comment type="function">
    <text evidence="2">Removal of H(2)O(2), oxidation of toxic reductants, biosynthesis and degradation of lignin, suberization, auxin catabolism, response to environmental stresses such as wounding, pathogen attack and oxidative stress. These functions might be dependent on each isozyme/isoform in each plant tissue.</text>
</comment>
<keyword evidence="9 16" id="KW-0106">Calcium</keyword>
<dbReference type="Gramene" id="AUR62007808-RA">
    <property type="protein sequence ID" value="AUR62007808-RA:cds"/>
    <property type="gene ID" value="AUR62007808"/>
</dbReference>
<feature type="site" description="Transition state stabilizer" evidence="17">
    <location>
        <position position="142"/>
    </location>
</feature>
<reference evidence="22" key="2">
    <citation type="submission" date="2021-03" db="UniProtKB">
        <authorList>
            <consortium name="EnsemblPlants"/>
        </authorList>
    </citation>
    <scope>IDENTIFICATION</scope>
</reference>
<dbReference type="OMA" id="WIKPAMA"/>
<evidence type="ECO:0000256" key="19">
    <source>
        <dbReference type="RuleBase" id="RU362060"/>
    </source>
</evidence>
<dbReference type="InterPro" id="IPR002016">
    <property type="entry name" value="Haem_peroxidase"/>
</dbReference>
<dbReference type="InterPro" id="IPR010255">
    <property type="entry name" value="Haem_peroxidase_sf"/>
</dbReference>
<keyword evidence="5 19" id="KW-0575">Peroxidase</keyword>
<comment type="catalytic activity">
    <reaction evidence="1 19">
        <text>2 a phenolic donor + H2O2 = 2 a phenolic radical donor + 2 H2O</text>
        <dbReference type="Rhea" id="RHEA:56136"/>
        <dbReference type="ChEBI" id="CHEBI:15377"/>
        <dbReference type="ChEBI" id="CHEBI:16240"/>
        <dbReference type="ChEBI" id="CHEBI:139520"/>
        <dbReference type="ChEBI" id="CHEBI:139521"/>
        <dbReference type="EC" id="1.11.1.7"/>
    </reaction>
</comment>
<feature type="binding site" evidence="16">
    <location>
        <position position="156"/>
    </location>
    <ligand>
        <name>Ca(2+)</name>
        <dbReference type="ChEBI" id="CHEBI:29108"/>
        <label>1</label>
    </ligand>
</feature>
<feature type="disulfide bond" evidence="18">
    <location>
        <begin position="111"/>
        <end position="191"/>
    </location>
</feature>
<dbReference type="GO" id="GO:0140825">
    <property type="term" value="F:lactoperoxidase activity"/>
    <property type="evidence" value="ECO:0007669"/>
    <property type="project" value="UniProtKB-EC"/>
</dbReference>
<dbReference type="AlphaFoldDB" id="A0A803L7G9"/>
<dbReference type="GO" id="GO:0006979">
    <property type="term" value="P:response to oxidative stress"/>
    <property type="evidence" value="ECO:0007669"/>
    <property type="project" value="UniProtKB-UniRule"/>
</dbReference>
<evidence type="ECO:0000256" key="6">
    <source>
        <dbReference type="ARBA" id="ARBA00022617"/>
    </source>
</evidence>
<dbReference type="KEGG" id="cqi:110686014"/>
<evidence type="ECO:0000256" key="8">
    <source>
        <dbReference type="ARBA" id="ARBA00022729"/>
    </source>
</evidence>
<dbReference type="InterPro" id="IPR033905">
    <property type="entry name" value="Secretory_peroxidase"/>
</dbReference>
<feature type="binding site" evidence="16">
    <location>
        <position position="154"/>
    </location>
    <ligand>
        <name>Ca(2+)</name>
        <dbReference type="ChEBI" id="CHEBI:29108"/>
        <label>1</label>
    </ligand>
</feature>